<feature type="compositionally biased region" description="Polar residues" evidence="1">
    <location>
        <begin position="270"/>
        <end position="280"/>
    </location>
</feature>
<evidence type="ECO:0000256" key="2">
    <source>
        <dbReference type="SAM" id="Phobius"/>
    </source>
</evidence>
<organism evidence="3">
    <name type="scientific">freshwater metagenome</name>
    <dbReference type="NCBI Taxonomy" id="449393"/>
    <lineage>
        <taxon>unclassified sequences</taxon>
        <taxon>metagenomes</taxon>
        <taxon>ecological metagenomes</taxon>
    </lineage>
</organism>
<reference evidence="3" key="1">
    <citation type="submission" date="2020-05" db="EMBL/GenBank/DDBJ databases">
        <authorList>
            <person name="Chiriac C."/>
            <person name="Salcher M."/>
            <person name="Ghai R."/>
            <person name="Kavagutti S V."/>
        </authorList>
    </citation>
    <scope>NUCLEOTIDE SEQUENCE</scope>
</reference>
<keyword evidence="2" id="KW-0472">Membrane</keyword>
<proteinExistence type="predicted"/>
<dbReference type="EMBL" id="CAEZXM010000188">
    <property type="protein sequence ID" value="CAB4697120.1"/>
    <property type="molecule type" value="Genomic_DNA"/>
</dbReference>
<sequence length="280" mass="29805">MPNPAFVSRIQAMADATGATQFVTLNGVERNTTTLLVDGLPVEIVLPTITPVDIAARLESLDQLNAHAFMVSGMLVNTRDRPTRWQATIAVLASSALTDEAVANATTTLNNELASITGAVSPRPIYAFTLSGRRTTIRLRIENISDEPLRVMVRLTANKLTFPKGDQVVTIEAKSITDVAVPVVARTNGSFPVSLDVLSPDGGLALINTLYLKARVSALTGVAQLLTGGGLLMLLAWWGRNVRRGRRSKHSAAGRSNHPVVRPNGGLASNEPSSTNISHS</sequence>
<keyword evidence="2" id="KW-1133">Transmembrane helix</keyword>
<keyword evidence="2" id="KW-0812">Transmembrane</keyword>
<feature type="region of interest" description="Disordered" evidence="1">
    <location>
        <begin position="247"/>
        <end position="280"/>
    </location>
</feature>
<evidence type="ECO:0000256" key="1">
    <source>
        <dbReference type="SAM" id="MobiDB-lite"/>
    </source>
</evidence>
<accession>A0A6J6PCC1</accession>
<feature type="transmembrane region" description="Helical" evidence="2">
    <location>
        <begin position="218"/>
        <end position="239"/>
    </location>
</feature>
<protein>
    <submittedName>
        <fullName evidence="3">Unannotated protein</fullName>
    </submittedName>
</protein>
<gene>
    <name evidence="3" type="ORF">UFOPK2366_01061</name>
</gene>
<evidence type="ECO:0000313" key="3">
    <source>
        <dbReference type="EMBL" id="CAB4697120.1"/>
    </source>
</evidence>
<dbReference type="AlphaFoldDB" id="A0A6J6PCC1"/>
<name>A0A6J6PCC1_9ZZZZ</name>